<feature type="domain" description="HTH tetR-type" evidence="6">
    <location>
        <begin position="10"/>
        <end position="70"/>
    </location>
</feature>
<dbReference type="SUPFAM" id="SSF46689">
    <property type="entry name" value="Homeodomain-like"/>
    <property type="match status" value="1"/>
</dbReference>
<dbReference type="InterPro" id="IPR041490">
    <property type="entry name" value="KstR2_TetR_C"/>
</dbReference>
<dbReference type="EMBL" id="JAGHKO010000001">
    <property type="protein sequence ID" value="MBO9199465.1"/>
    <property type="molecule type" value="Genomic_DNA"/>
</dbReference>
<evidence type="ECO:0000259" key="6">
    <source>
        <dbReference type="PROSITE" id="PS50977"/>
    </source>
</evidence>
<keyword evidence="8" id="KW-1185">Reference proteome</keyword>
<protein>
    <submittedName>
        <fullName evidence="7">TetR family transcriptional regulator</fullName>
    </submittedName>
</protein>
<dbReference type="PRINTS" id="PR00455">
    <property type="entry name" value="HTHTETR"/>
</dbReference>
<dbReference type="InterPro" id="IPR001647">
    <property type="entry name" value="HTH_TetR"/>
</dbReference>
<evidence type="ECO:0000313" key="8">
    <source>
        <dbReference type="Proteomes" id="UP000677244"/>
    </source>
</evidence>
<keyword evidence="1" id="KW-0678">Repressor</keyword>
<keyword evidence="2" id="KW-0805">Transcription regulation</keyword>
<accession>A0ABS3YPT4</accession>
<keyword evidence="3 5" id="KW-0238">DNA-binding</keyword>
<dbReference type="Gene3D" id="1.10.10.60">
    <property type="entry name" value="Homeodomain-like"/>
    <property type="match status" value="1"/>
</dbReference>
<proteinExistence type="predicted"/>
<evidence type="ECO:0000256" key="3">
    <source>
        <dbReference type="ARBA" id="ARBA00023125"/>
    </source>
</evidence>
<dbReference type="InterPro" id="IPR036271">
    <property type="entry name" value="Tet_transcr_reg_TetR-rel_C_sf"/>
</dbReference>
<dbReference type="SUPFAM" id="SSF48498">
    <property type="entry name" value="Tetracyclin repressor-like, C-terminal domain"/>
    <property type="match status" value="1"/>
</dbReference>
<evidence type="ECO:0000313" key="7">
    <source>
        <dbReference type="EMBL" id="MBO9199465.1"/>
    </source>
</evidence>
<sequence length="199" mass="22801">MAKIKRNRNGTRKDVIIAKAAKLFREKGFSATSMRDLAEHVGVEAASLYNHISSKAEILQEICFKTANNFMSHIEEVDANPNKTAIEKIQEILRFHIKQMLDNYEEVYVSDREWKHLTDPYLSNMQSQRRAYRQRIASVIEEGIRKGEIKPIDAPTAVLIMLHAVSGIESWHRSKKKIAGEVLEDNMVQILVDGLRKQA</sequence>
<dbReference type="Pfam" id="PF00440">
    <property type="entry name" value="TetR_N"/>
    <property type="match status" value="1"/>
</dbReference>
<dbReference type="InterPro" id="IPR050109">
    <property type="entry name" value="HTH-type_TetR-like_transc_reg"/>
</dbReference>
<reference evidence="7 8" key="1">
    <citation type="submission" date="2021-03" db="EMBL/GenBank/DDBJ databases">
        <title>Assistant Professor.</title>
        <authorList>
            <person name="Huq M.A."/>
        </authorList>
    </citation>
    <scope>NUCLEOTIDE SEQUENCE [LARGE SCALE GENOMIC DNA]</scope>
    <source>
        <strain evidence="7 8">MAH-29</strain>
    </source>
</reference>
<dbReference type="Proteomes" id="UP000677244">
    <property type="component" value="Unassembled WGS sequence"/>
</dbReference>
<dbReference type="PANTHER" id="PTHR30055">
    <property type="entry name" value="HTH-TYPE TRANSCRIPTIONAL REGULATOR RUTR"/>
    <property type="match status" value="1"/>
</dbReference>
<dbReference type="PANTHER" id="PTHR30055:SF175">
    <property type="entry name" value="HTH-TYPE TRANSCRIPTIONAL REPRESSOR KSTR2"/>
    <property type="match status" value="1"/>
</dbReference>
<evidence type="ECO:0000256" key="2">
    <source>
        <dbReference type="ARBA" id="ARBA00023015"/>
    </source>
</evidence>
<dbReference type="PROSITE" id="PS50977">
    <property type="entry name" value="HTH_TETR_2"/>
    <property type="match status" value="1"/>
</dbReference>
<dbReference type="Gene3D" id="1.10.357.10">
    <property type="entry name" value="Tetracycline Repressor, domain 2"/>
    <property type="match status" value="1"/>
</dbReference>
<evidence type="ECO:0000256" key="1">
    <source>
        <dbReference type="ARBA" id="ARBA00022491"/>
    </source>
</evidence>
<comment type="caution">
    <text evidence="7">The sequence shown here is derived from an EMBL/GenBank/DDBJ whole genome shotgun (WGS) entry which is preliminary data.</text>
</comment>
<dbReference type="Pfam" id="PF17932">
    <property type="entry name" value="TetR_C_24"/>
    <property type="match status" value="1"/>
</dbReference>
<dbReference type="InterPro" id="IPR009057">
    <property type="entry name" value="Homeodomain-like_sf"/>
</dbReference>
<dbReference type="RefSeq" id="WP_014222187.1">
    <property type="nucleotide sequence ID" value="NZ_JAGHKO010000001.1"/>
</dbReference>
<name>A0ABS3YPT4_9BACT</name>
<evidence type="ECO:0000256" key="4">
    <source>
        <dbReference type="ARBA" id="ARBA00023163"/>
    </source>
</evidence>
<organism evidence="7 8">
    <name type="scientific">Niastella soli</name>
    <dbReference type="NCBI Taxonomy" id="2821487"/>
    <lineage>
        <taxon>Bacteria</taxon>
        <taxon>Pseudomonadati</taxon>
        <taxon>Bacteroidota</taxon>
        <taxon>Chitinophagia</taxon>
        <taxon>Chitinophagales</taxon>
        <taxon>Chitinophagaceae</taxon>
        <taxon>Niastella</taxon>
    </lineage>
</organism>
<gene>
    <name evidence="7" type="ORF">J7I42_04250</name>
</gene>
<evidence type="ECO:0000256" key="5">
    <source>
        <dbReference type="PROSITE-ProRule" id="PRU00335"/>
    </source>
</evidence>
<feature type="DNA-binding region" description="H-T-H motif" evidence="5">
    <location>
        <begin position="33"/>
        <end position="52"/>
    </location>
</feature>
<keyword evidence="4" id="KW-0804">Transcription</keyword>